<dbReference type="Pfam" id="PF13874">
    <property type="entry name" value="Nup54"/>
    <property type="match status" value="1"/>
</dbReference>
<evidence type="ECO:0000256" key="1">
    <source>
        <dbReference type="ARBA" id="ARBA00004123"/>
    </source>
</evidence>
<feature type="domain" description="Nucleoporin Nup54 alpha-helical" evidence="4">
    <location>
        <begin position="1"/>
        <end position="126"/>
    </location>
</feature>
<proteinExistence type="predicted"/>
<keyword evidence="3" id="KW-0539">Nucleus</keyword>
<dbReference type="GO" id="GO:0017056">
    <property type="term" value="F:structural constituent of nuclear pore"/>
    <property type="evidence" value="ECO:0007669"/>
    <property type="project" value="TreeGrafter"/>
</dbReference>
<evidence type="ECO:0000313" key="6">
    <source>
        <dbReference type="Proteomes" id="UP000649328"/>
    </source>
</evidence>
<gene>
    <name evidence="5" type="ORF">HF325_001047</name>
</gene>
<organism evidence="5 6">
    <name type="scientific">Metschnikowia pulcherrima</name>
    <dbReference type="NCBI Taxonomy" id="27326"/>
    <lineage>
        <taxon>Eukaryota</taxon>
        <taxon>Fungi</taxon>
        <taxon>Dikarya</taxon>
        <taxon>Ascomycota</taxon>
        <taxon>Saccharomycotina</taxon>
        <taxon>Pichiomycetes</taxon>
        <taxon>Metschnikowiaceae</taxon>
        <taxon>Metschnikowia</taxon>
    </lineage>
</organism>
<dbReference type="GO" id="GO:0006999">
    <property type="term" value="P:nuclear pore organization"/>
    <property type="evidence" value="ECO:0007669"/>
    <property type="project" value="TreeGrafter"/>
</dbReference>
<keyword evidence="2" id="KW-0813">Transport</keyword>
<dbReference type="GO" id="GO:0036228">
    <property type="term" value="P:protein localization to nuclear inner membrane"/>
    <property type="evidence" value="ECO:0007669"/>
    <property type="project" value="TreeGrafter"/>
</dbReference>
<dbReference type="EMBL" id="JACBPP010000002">
    <property type="protein sequence ID" value="KAF8003599.1"/>
    <property type="molecule type" value="Genomic_DNA"/>
</dbReference>
<dbReference type="GO" id="GO:0044613">
    <property type="term" value="C:nuclear pore central transport channel"/>
    <property type="evidence" value="ECO:0007669"/>
    <property type="project" value="TreeGrafter"/>
</dbReference>
<dbReference type="PANTHER" id="PTHR13000">
    <property type="entry name" value="NUCLEOPORIN P54"/>
    <property type="match status" value="1"/>
</dbReference>
<dbReference type="OrthoDB" id="6162375at2759"/>
<protein>
    <recommendedName>
        <fullName evidence="4">Nucleoporin Nup54 alpha-helical domain-containing protein</fullName>
    </recommendedName>
</protein>
<dbReference type="AlphaFoldDB" id="A0A8H7LCP6"/>
<dbReference type="PANTHER" id="PTHR13000:SF0">
    <property type="entry name" value="NUCLEOPORIN P54"/>
    <property type="match status" value="1"/>
</dbReference>
<reference evidence="5" key="1">
    <citation type="submission" date="2020-10" db="EMBL/GenBank/DDBJ databases">
        <title>The Whole-Genome Sequence of Metschnikowia persimmonesis, a Novel Endophytic Yeast Species Isolated from Medicinal Plant Diospyros kaki Thumb.</title>
        <authorList>
            <person name="Rahmat E."/>
            <person name="Kang Y."/>
        </authorList>
    </citation>
    <scope>NUCLEOTIDE SEQUENCE</scope>
    <source>
        <strain evidence="5">KIOM G15050</strain>
    </source>
</reference>
<dbReference type="Proteomes" id="UP000649328">
    <property type="component" value="Unassembled WGS sequence"/>
</dbReference>
<evidence type="ECO:0000256" key="2">
    <source>
        <dbReference type="ARBA" id="ARBA00022448"/>
    </source>
</evidence>
<name>A0A8H7LCP6_9ASCO</name>
<dbReference type="GO" id="GO:0006607">
    <property type="term" value="P:NLS-bearing protein import into nucleus"/>
    <property type="evidence" value="ECO:0007669"/>
    <property type="project" value="TreeGrafter"/>
</dbReference>
<evidence type="ECO:0000313" key="5">
    <source>
        <dbReference type="EMBL" id="KAF8003599.1"/>
    </source>
</evidence>
<comment type="subcellular location">
    <subcellularLocation>
        <location evidence="1">Nucleus</location>
    </subcellularLocation>
</comment>
<keyword evidence="6" id="KW-1185">Reference proteome</keyword>
<sequence length="206" mass="23065">MANRPSPLHYPVKVSSFSDVAQRVEVQLEHVAKLRIFLNTVYDKLVQLLAQRDLDTTTRIMKAQARHTKLSRRLLKLASLLAVLKLKGYPLLPEEEELSREFQILNAKLSDPNGAVGKLSDLYARLAILKTRSEDLSLQLESSISTMNGGLDTITQNNVDAAESALQTEAVVQLLTKLLYKQQVGLGYLNDVLQQDLATVEKRARK</sequence>
<evidence type="ECO:0000256" key="3">
    <source>
        <dbReference type="ARBA" id="ARBA00023242"/>
    </source>
</evidence>
<accession>A0A8H7LCP6</accession>
<dbReference type="InterPro" id="IPR024864">
    <property type="entry name" value="Nup54/Nup57/Nup44"/>
</dbReference>
<dbReference type="InterPro" id="IPR025712">
    <property type="entry name" value="Nup54_alpha-helical_dom"/>
</dbReference>
<comment type="caution">
    <text evidence="5">The sequence shown here is derived from an EMBL/GenBank/DDBJ whole genome shotgun (WGS) entry which is preliminary data.</text>
</comment>
<evidence type="ECO:0000259" key="4">
    <source>
        <dbReference type="Pfam" id="PF13874"/>
    </source>
</evidence>